<evidence type="ECO:0000256" key="1">
    <source>
        <dbReference type="SAM" id="MobiDB-lite"/>
    </source>
</evidence>
<feature type="region of interest" description="Disordered" evidence="1">
    <location>
        <begin position="1"/>
        <end position="58"/>
    </location>
</feature>
<feature type="compositionally biased region" description="Basic and acidic residues" evidence="1">
    <location>
        <begin position="101"/>
        <end position="113"/>
    </location>
</feature>
<organism evidence="3">
    <name type="scientific">Caenorhabditis brenneri</name>
    <name type="common">Nematode worm</name>
    <dbReference type="NCBI Taxonomy" id="135651"/>
    <lineage>
        <taxon>Eukaryota</taxon>
        <taxon>Metazoa</taxon>
        <taxon>Ecdysozoa</taxon>
        <taxon>Nematoda</taxon>
        <taxon>Chromadorea</taxon>
        <taxon>Rhabditida</taxon>
        <taxon>Rhabditina</taxon>
        <taxon>Rhabditomorpha</taxon>
        <taxon>Rhabditoidea</taxon>
        <taxon>Rhabditidae</taxon>
        <taxon>Peloderinae</taxon>
        <taxon>Caenorhabditis</taxon>
    </lineage>
</organism>
<reference evidence="3" key="1">
    <citation type="submission" date="2011-07" db="EMBL/GenBank/DDBJ databases">
        <authorList>
            <consortium name="Caenorhabditis brenneri Sequencing and Analysis Consortium"/>
            <person name="Wilson R.K."/>
        </authorList>
    </citation>
    <scope>NUCLEOTIDE SEQUENCE [LARGE SCALE GENOMIC DNA]</scope>
    <source>
        <strain evidence="3">PB2801</strain>
    </source>
</reference>
<keyword evidence="3" id="KW-1185">Reference proteome</keyword>
<evidence type="ECO:0000313" key="3">
    <source>
        <dbReference type="Proteomes" id="UP000008068"/>
    </source>
</evidence>
<dbReference type="InParanoid" id="G0MRD1"/>
<dbReference type="AlphaFoldDB" id="G0MRD1"/>
<dbReference type="EMBL" id="GL379808">
    <property type="protein sequence ID" value="EGT42022.1"/>
    <property type="molecule type" value="Genomic_DNA"/>
</dbReference>
<name>G0MRD1_CAEBE</name>
<accession>G0MRD1</accession>
<feature type="compositionally biased region" description="Basic and acidic residues" evidence="1">
    <location>
        <begin position="81"/>
        <end position="92"/>
    </location>
</feature>
<dbReference type="HOGENOM" id="CLU_649299_0_0_1"/>
<feature type="compositionally biased region" description="Basic and acidic residues" evidence="1">
    <location>
        <begin position="43"/>
        <end position="52"/>
    </location>
</feature>
<sequence length="423" mass="48255">MPYLFQAKRRRNYAAKSKVSSKSDEESDSEPDSEPDEHEDGDFETKEKEEHIISQTSSGRIARKRTFFNYDELLTPSKVPRKTDVKFEDVSISKRPSPTTRKQEIESSQKSPERNQTGKHVHFAAKVSICTYDDDWDSSSDDVSPDEVEGLEMYRPDQEKYHCHKEAKKAVRFDPIVTVFPIPPRDANRSFEINNNDASCSDINLSQQPKKSVRFSENVSIHSYENFSDSSSDSGVDDFDEHFNSLDDFDEIIDRELNRLQVRDGEKEQDTLKLAEPAYDAFDMMSPKEFIKIFDNMSKTFNLQSINATQLNLPEAIVLLEQDDQKTLTNIFDDFLNALKMVPDGEQKVSPNVNVTTRNEIFLVLRAIMVTLNSPSLEPMNLKLSKIMDEFQGSDPIVPVETLRAALKSLLQTVQAVCIAKPV</sequence>
<gene>
    <name evidence="2" type="ORF">CAEBREN_18822</name>
</gene>
<proteinExistence type="predicted"/>
<feature type="region of interest" description="Disordered" evidence="1">
    <location>
        <begin position="79"/>
        <end position="120"/>
    </location>
</feature>
<dbReference type="Proteomes" id="UP000008068">
    <property type="component" value="Unassembled WGS sequence"/>
</dbReference>
<feature type="compositionally biased region" description="Acidic residues" evidence="1">
    <location>
        <begin position="25"/>
        <end position="42"/>
    </location>
</feature>
<evidence type="ECO:0000313" key="2">
    <source>
        <dbReference type="EMBL" id="EGT42022.1"/>
    </source>
</evidence>
<protein>
    <submittedName>
        <fullName evidence="2">Uncharacterized protein</fullName>
    </submittedName>
</protein>